<reference evidence="1 2" key="1">
    <citation type="submission" date="2020-04" db="EMBL/GenBank/DDBJ databases">
        <title>A Flavivirga sp. nov.</title>
        <authorList>
            <person name="Sun X."/>
        </authorList>
    </citation>
    <scope>NUCLEOTIDE SEQUENCE [LARGE SCALE GENOMIC DNA]</scope>
    <source>
        <strain evidence="1 2">Y03</strain>
    </source>
</reference>
<proteinExistence type="predicted"/>
<dbReference type="Proteomes" id="UP000746690">
    <property type="component" value="Unassembled WGS sequence"/>
</dbReference>
<evidence type="ECO:0000313" key="2">
    <source>
        <dbReference type="Proteomes" id="UP000746690"/>
    </source>
</evidence>
<name>A0ABX1RSL3_9FLAO</name>
<sequence length="163" mass="18696">MKKILLTNVLLASILMSSQEDKTSDSFTVLDDTKIEGELKSYSSYFSQFYLNENWLLRNEMEERITYGLDTGINILEYRILGKYLIDDKLSVLAGPKVNILKKNGNIENVSPFLTFGAQYNVTKEFSIFARYNQPIIKDKTNTGISPSVINNINYRIGTRLKF</sequence>
<gene>
    <name evidence="1" type="ORF">HHX25_00970</name>
</gene>
<dbReference type="SUPFAM" id="SSF56925">
    <property type="entry name" value="OMPA-like"/>
    <property type="match status" value="1"/>
</dbReference>
<keyword evidence="2" id="KW-1185">Reference proteome</keyword>
<organism evidence="1 2">
    <name type="scientific">Flavivirga algicola</name>
    <dbReference type="NCBI Taxonomy" id="2729136"/>
    <lineage>
        <taxon>Bacteria</taxon>
        <taxon>Pseudomonadati</taxon>
        <taxon>Bacteroidota</taxon>
        <taxon>Flavobacteriia</taxon>
        <taxon>Flavobacteriales</taxon>
        <taxon>Flavobacteriaceae</taxon>
        <taxon>Flavivirga</taxon>
    </lineage>
</organism>
<dbReference type="InterPro" id="IPR011250">
    <property type="entry name" value="OMP/PagP_B-barrel"/>
</dbReference>
<evidence type="ECO:0000313" key="1">
    <source>
        <dbReference type="EMBL" id="NMH86063.1"/>
    </source>
</evidence>
<protein>
    <recommendedName>
        <fullName evidence="3">Outer membrane protein beta-barrel domain-containing protein</fullName>
    </recommendedName>
</protein>
<comment type="caution">
    <text evidence="1">The sequence shown here is derived from an EMBL/GenBank/DDBJ whole genome shotgun (WGS) entry which is preliminary data.</text>
</comment>
<accession>A0ABX1RSL3</accession>
<evidence type="ECO:0008006" key="3">
    <source>
        <dbReference type="Google" id="ProtNLM"/>
    </source>
</evidence>
<dbReference type="EMBL" id="JABBHF010000001">
    <property type="protein sequence ID" value="NMH86063.1"/>
    <property type="molecule type" value="Genomic_DNA"/>
</dbReference>
<dbReference type="RefSeq" id="WP_169669157.1">
    <property type="nucleotide sequence ID" value="NZ_JABBHF010000001.1"/>
</dbReference>